<evidence type="ECO:0000256" key="6">
    <source>
        <dbReference type="ARBA" id="ARBA00022963"/>
    </source>
</evidence>
<dbReference type="GO" id="GO:0070403">
    <property type="term" value="F:NAD+ binding"/>
    <property type="evidence" value="ECO:0007669"/>
    <property type="project" value="InterPro"/>
</dbReference>
<dbReference type="PANTHER" id="PTHR43612">
    <property type="entry name" value="TRIFUNCTIONAL ENZYME SUBUNIT ALPHA"/>
    <property type="match status" value="1"/>
</dbReference>
<dbReference type="UniPathway" id="UPA00659"/>
<dbReference type="InterPro" id="IPR008927">
    <property type="entry name" value="6-PGluconate_DH-like_C_sf"/>
</dbReference>
<keyword evidence="5" id="KW-0276">Fatty acid metabolism</keyword>
<evidence type="ECO:0000256" key="1">
    <source>
        <dbReference type="ARBA" id="ARBA00005005"/>
    </source>
</evidence>
<dbReference type="InterPro" id="IPR001753">
    <property type="entry name" value="Enoyl-CoA_hydra/iso"/>
</dbReference>
<dbReference type="SUPFAM" id="SSF52096">
    <property type="entry name" value="ClpP/crotonase"/>
    <property type="match status" value="1"/>
</dbReference>
<keyword evidence="10" id="KW-0456">Lyase</keyword>
<comment type="caution">
    <text evidence="13">The sequence shown here is derived from an EMBL/GenBank/DDBJ whole genome shotgun (WGS) entry which is preliminary data.</text>
</comment>
<dbReference type="FunFam" id="3.40.50.720:FF:000009">
    <property type="entry name" value="Fatty oxidation complex, alpha subunit"/>
    <property type="match status" value="1"/>
</dbReference>
<dbReference type="GO" id="GO:0004300">
    <property type="term" value="F:enoyl-CoA hydratase activity"/>
    <property type="evidence" value="ECO:0007669"/>
    <property type="project" value="UniProtKB-EC"/>
</dbReference>
<keyword evidence="14" id="KW-1185">Reference proteome</keyword>
<dbReference type="PATRIC" id="fig|45065.4.peg.2308"/>
<keyword evidence="7" id="KW-0560">Oxidoreductase</keyword>
<protein>
    <recommendedName>
        <fullName evidence="4">enoyl-CoA hydratase</fullName>
        <ecNumber evidence="4">4.2.1.17</ecNumber>
    </recommendedName>
</protein>
<keyword evidence="9" id="KW-0443">Lipid metabolism</keyword>
<dbReference type="EMBL" id="LNYC01000073">
    <property type="protein sequence ID" value="KTC97157.1"/>
    <property type="molecule type" value="Genomic_DNA"/>
</dbReference>
<dbReference type="RefSeq" id="WP_051550846.1">
    <property type="nucleotide sequence ID" value="NZ_CAAAHN010000004.1"/>
</dbReference>
<evidence type="ECO:0000256" key="9">
    <source>
        <dbReference type="ARBA" id="ARBA00023098"/>
    </source>
</evidence>
<dbReference type="Pfam" id="PF00378">
    <property type="entry name" value="ECH_1"/>
    <property type="match status" value="1"/>
</dbReference>
<dbReference type="InterPro" id="IPR006108">
    <property type="entry name" value="3HC_DH_C"/>
</dbReference>
<dbReference type="InterPro" id="IPR050136">
    <property type="entry name" value="FA_oxidation_alpha_subunit"/>
</dbReference>
<accession>A0A0W0TPI8</accession>
<dbReference type="Gene3D" id="1.10.1040.50">
    <property type="match status" value="1"/>
</dbReference>
<dbReference type="Pfam" id="PF00725">
    <property type="entry name" value="3HCDH"/>
    <property type="match status" value="1"/>
</dbReference>
<evidence type="ECO:0000256" key="12">
    <source>
        <dbReference type="ARBA" id="ARBA00049556"/>
    </source>
</evidence>
<evidence type="ECO:0000256" key="2">
    <source>
        <dbReference type="ARBA" id="ARBA00007005"/>
    </source>
</evidence>
<dbReference type="GO" id="GO:0006635">
    <property type="term" value="P:fatty acid beta-oxidation"/>
    <property type="evidence" value="ECO:0007669"/>
    <property type="project" value="UniProtKB-UniPathway"/>
</dbReference>
<dbReference type="GO" id="GO:0016509">
    <property type="term" value="F:long-chain (3S)-3-hydroxyacyl-CoA dehydrogenase (NAD+) activity"/>
    <property type="evidence" value="ECO:0007669"/>
    <property type="project" value="TreeGrafter"/>
</dbReference>
<comment type="pathway">
    <text evidence="1">Lipid metabolism; fatty acid beta-oxidation.</text>
</comment>
<organism evidence="13 14">
    <name type="scientific">Legionella geestiana</name>
    <dbReference type="NCBI Taxonomy" id="45065"/>
    <lineage>
        <taxon>Bacteria</taxon>
        <taxon>Pseudomonadati</taxon>
        <taxon>Pseudomonadota</taxon>
        <taxon>Gammaproteobacteria</taxon>
        <taxon>Legionellales</taxon>
        <taxon>Legionellaceae</taxon>
        <taxon>Legionella</taxon>
    </lineage>
</organism>
<dbReference type="Proteomes" id="UP000054785">
    <property type="component" value="Unassembled WGS sequence"/>
</dbReference>
<evidence type="ECO:0000256" key="7">
    <source>
        <dbReference type="ARBA" id="ARBA00023002"/>
    </source>
</evidence>
<name>A0A0W0TPI8_9GAMM</name>
<evidence type="ECO:0000256" key="11">
    <source>
        <dbReference type="ARBA" id="ARBA00023268"/>
    </source>
</evidence>
<evidence type="ECO:0000256" key="4">
    <source>
        <dbReference type="ARBA" id="ARBA00012076"/>
    </source>
</evidence>
<keyword evidence="6" id="KW-0442">Lipid degradation</keyword>
<dbReference type="AlphaFoldDB" id="A0A0W0TPI8"/>
<dbReference type="STRING" id="45065.Lgee_2128"/>
<comment type="similarity">
    <text evidence="2">In the central section; belongs to the 3-hydroxyacyl-CoA dehydrogenase family.</text>
</comment>
<evidence type="ECO:0000256" key="10">
    <source>
        <dbReference type="ARBA" id="ARBA00023239"/>
    </source>
</evidence>
<comment type="catalytic activity">
    <reaction evidence="12">
        <text>a (3S)-3-hydroxyacyl-CoA + NAD(+) = a 3-oxoacyl-CoA + NADH + H(+)</text>
        <dbReference type="Rhea" id="RHEA:22432"/>
        <dbReference type="ChEBI" id="CHEBI:15378"/>
        <dbReference type="ChEBI" id="CHEBI:57318"/>
        <dbReference type="ChEBI" id="CHEBI:57540"/>
        <dbReference type="ChEBI" id="CHEBI:57945"/>
        <dbReference type="ChEBI" id="CHEBI:90726"/>
        <dbReference type="EC" id="1.1.1.35"/>
    </reaction>
</comment>
<dbReference type="InterPro" id="IPR029045">
    <property type="entry name" value="ClpP/crotonase-like_dom_sf"/>
</dbReference>
<gene>
    <name evidence="13" type="primary">yfcX</name>
    <name evidence="13" type="ORF">Lgee_2128</name>
</gene>
<proteinExistence type="inferred from homology"/>
<dbReference type="InterPro" id="IPR006180">
    <property type="entry name" value="3-OHacyl-CoA_DH_CS"/>
</dbReference>
<keyword evidence="11" id="KW-0511">Multifunctional enzyme</keyword>
<sequence length="682" mass="74517">MSNYKHWRLEKDAENIVWLGMDRAGNSVNSINDEVLDELNSLLQEIAAMSDAKGLIIWSAKPKGFVAGADVNAIAGLSNPAQAVDFIRKGQAVFSRLEALGIPTVAMIDGFCMGGGLELALACRYRVASDARDTRLGLPEVLLGIHPGWGGTVRLPRLIGGFAALSQVILTGAPLSASRAKQLGVVDDVVPVRQLRRACIRFVQNKPAPHKPGFLEALSNLVWVRPLLARVFRTQVAKKIRKEHYPAPFAVVDLWEKEGGAGERAYLKEADSVERLVSEGDTVKNLIRVFFLRERLKAFAKDTGFAAKHVHVIGAGVMGGDIAAWCALRGLRVTLQDTGSERIAPAIARAHALYRKKLKKPRPIQDAMDRLIPDPNGHGMAQADVIIEAVFENLEVKQNIMRQMEALARKDAILATNTSSIPLDEINQVMKHPERLVGIHFFNPVSRMELVEVVSSQQTSTSVANDACAFVNQIGRLPLPVKSSPGFLVNRVLMPYLMECMQLLEEGFSGESIDEAAKAFGMMMGPVEMADTVGMDVCLAVAENLTGHFGGTVPAKLRQMVAQGKLGRKSGEGFYRYRDGRPVRGKASCTPEQQREIAERLVLRMVNESTACLREGVVADADLLDAGMIFATGFAPFRGGPMHYAQSCGEERLSALFTELSARFGERFQREALVVKPETVSE</sequence>
<dbReference type="PROSITE" id="PS00067">
    <property type="entry name" value="3HCDH"/>
    <property type="match status" value="1"/>
</dbReference>
<dbReference type="SUPFAM" id="SSF48179">
    <property type="entry name" value="6-phosphogluconate dehydrogenase C-terminal domain-like"/>
    <property type="match status" value="2"/>
</dbReference>
<comment type="similarity">
    <text evidence="3">In the N-terminal section; belongs to the enoyl-CoA hydratase/isomerase family.</text>
</comment>
<evidence type="ECO:0000256" key="5">
    <source>
        <dbReference type="ARBA" id="ARBA00022832"/>
    </source>
</evidence>
<dbReference type="InterPro" id="IPR036291">
    <property type="entry name" value="NAD(P)-bd_dom_sf"/>
</dbReference>
<keyword evidence="8" id="KW-0520">NAD</keyword>
<dbReference type="PANTHER" id="PTHR43612:SF3">
    <property type="entry name" value="TRIFUNCTIONAL ENZYME SUBUNIT ALPHA, MITOCHONDRIAL"/>
    <property type="match status" value="1"/>
</dbReference>
<dbReference type="Gene3D" id="3.40.50.720">
    <property type="entry name" value="NAD(P)-binding Rossmann-like Domain"/>
    <property type="match status" value="1"/>
</dbReference>
<dbReference type="SUPFAM" id="SSF51735">
    <property type="entry name" value="NAD(P)-binding Rossmann-fold domains"/>
    <property type="match status" value="1"/>
</dbReference>
<dbReference type="CDD" id="cd06558">
    <property type="entry name" value="crotonase-like"/>
    <property type="match status" value="1"/>
</dbReference>
<evidence type="ECO:0000256" key="3">
    <source>
        <dbReference type="ARBA" id="ARBA00008750"/>
    </source>
</evidence>
<reference evidence="13 14" key="1">
    <citation type="submission" date="2015-11" db="EMBL/GenBank/DDBJ databases">
        <title>Genomic analysis of 38 Legionella species identifies large and diverse effector repertoires.</title>
        <authorList>
            <person name="Burstein D."/>
            <person name="Amaro F."/>
            <person name="Zusman T."/>
            <person name="Lifshitz Z."/>
            <person name="Cohen O."/>
            <person name="Gilbert J.A."/>
            <person name="Pupko T."/>
            <person name="Shuman H.A."/>
            <person name="Segal G."/>
        </authorList>
    </citation>
    <scope>NUCLEOTIDE SEQUENCE [LARGE SCALE GENOMIC DNA]</scope>
    <source>
        <strain evidence="13 14">ATCC 49504</strain>
    </source>
</reference>
<dbReference type="EC" id="4.2.1.17" evidence="4"/>
<dbReference type="OrthoDB" id="5389341at2"/>
<evidence type="ECO:0000313" key="14">
    <source>
        <dbReference type="Proteomes" id="UP000054785"/>
    </source>
</evidence>
<evidence type="ECO:0000256" key="8">
    <source>
        <dbReference type="ARBA" id="ARBA00023027"/>
    </source>
</evidence>
<dbReference type="Gene3D" id="3.90.226.10">
    <property type="entry name" value="2-enoyl-CoA Hydratase, Chain A, domain 1"/>
    <property type="match status" value="1"/>
</dbReference>
<dbReference type="Pfam" id="PF02737">
    <property type="entry name" value="3HCDH_N"/>
    <property type="match status" value="1"/>
</dbReference>
<evidence type="ECO:0000313" key="13">
    <source>
        <dbReference type="EMBL" id="KTC97157.1"/>
    </source>
</evidence>
<dbReference type="InterPro" id="IPR006176">
    <property type="entry name" value="3-OHacyl-CoA_DH_NAD-bd"/>
</dbReference>